<dbReference type="Proteomes" id="UP000231276">
    <property type="component" value="Unassembled WGS sequence"/>
</dbReference>
<dbReference type="AlphaFoldDB" id="A0A2H0DY12"/>
<proteinExistence type="predicted"/>
<comment type="caution">
    <text evidence="1">The sequence shown here is derived from an EMBL/GenBank/DDBJ whole genome shotgun (WGS) entry which is preliminary data.</text>
</comment>
<evidence type="ECO:0000313" key="2">
    <source>
        <dbReference type="Proteomes" id="UP000231276"/>
    </source>
</evidence>
<protein>
    <submittedName>
        <fullName evidence="1">Uncharacterized protein</fullName>
    </submittedName>
</protein>
<gene>
    <name evidence="1" type="ORF">COW82_01090</name>
</gene>
<dbReference type="EMBL" id="PCTS01000015">
    <property type="protein sequence ID" value="PIP86599.1"/>
    <property type="molecule type" value="Genomic_DNA"/>
</dbReference>
<evidence type="ECO:0000313" key="1">
    <source>
        <dbReference type="EMBL" id="PIP86599.1"/>
    </source>
</evidence>
<accession>A0A2H0DY12</accession>
<reference evidence="1 2" key="1">
    <citation type="submission" date="2017-09" db="EMBL/GenBank/DDBJ databases">
        <title>Depth-based differentiation of microbial function through sediment-hosted aquifers and enrichment of novel symbionts in the deep terrestrial subsurface.</title>
        <authorList>
            <person name="Probst A.J."/>
            <person name="Ladd B."/>
            <person name="Jarett J.K."/>
            <person name="Geller-Mcgrath D.E."/>
            <person name="Sieber C.M."/>
            <person name="Emerson J.B."/>
            <person name="Anantharaman K."/>
            <person name="Thomas B.C."/>
            <person name="Malmstrom R."/>
            <person name="Stieglmeier M."/>
            <person name="Klingl A."/>
            <person name="Woyke T."/>
            <person name="Ryan C.M."/>
            <person name="Banfield J.F."/>
        </authorList>
    </citation>
    <scope>NUCLEOTIDE SEQUENCE [LARGE SCALE GENOMIC DNA]</scope>
    <source>
        <strain evidence="1">CG22_combo_CG10-13_8_21_14_all_43_18</strain>
    </source>
</reference>
<sequence length="65" mass="7367">MIKSQAGDIPEGELDKILDIVEKNPELFQKIAAEIQAEISSGKDQMTASMEIMKKYEEELKQIKN</sequence>
<name>A0A2H0DY12_9BACT</name>
<organism evidence="1 2">
    <name type="scientific">Candidatus Campbellbacteria bacterium CG22_combo_CG10-13_8_21_14_all_43_18</name>
    <dbReference type="NCBI Taxonomy" id="1974530"/>
    <lineage>
        <taxon>Bacteria</taxon>
        <taxon>Candidatus Campbelliibacteriota</taxon>
    </lineage>
</organism>